<evidence type="ECO:0000256" key="4">
    <source>
        <dbReference type="ARBA" id="ARBA00022692"/>
    </source>
</evidence>
<dbReference type="Pfam" id="PF09335">
    <property type="entry name" value="VTT_dom"/>
    <property type="match status" value="1"/>
</dbReference>
<feature type="transmembrane region" description="Helical" evidence="7">
    <location>
        <begin position="295"/>
        <end position="323"/>
    </location>
</feature>
<dbReference type="GO" id="GO:0005886">
    <property type="term" value="C:plasma membrane"/>
    <property type="evidence" value="ECO:0007669"/>
    <property type="project" value="UniProtKB-SubCell"/>
</dbReference>
<dbReference type="Proteomes" id="UP000054869">
    <property type="component" value="Unassembled WGS sequence"/>
</dbReference>
<feature type="transmembrane region" description="Helical" evidence="7">
    <location>
        <begin position="454"/>
        <end position="475"/>
    </location>
</feature>
<evidence type="ECO:0000259" key="9">
    <source>
        <dbReference type="Pfam" id="PF14067"/>
    </source>
</evidence>
<name>A0A0W0VIZ1_9GAMM</name>
<accession>A0A0W0VIZ1</accession>
<feature type="transmembrane region" description="Helical" evidence="7">
    <location>
        <begin position="248"/>
        <end position="274"/>
    </location>
</feature>
<evidence type="ECO:0000259" key="8">
    <source>
        <dbReference type="Pfam" id="PF09335"/>
    </source>
</evidence>
<protein>
    <submittedName>
        <fullName evidence="10">Secretion system protein Y</fullName>
    </submittedName>
</protein>
<dbReference type="RefSeq" id="WP_028372979.1">
    <property type="nucleotide sequence ID" value="NZ_CAAAJD010000034.1"/>
</dbReference>
<feature type="transmembrane region" description="Helical" evidence="7">
    <location>
        <begin position="147"/>
        <end position="171"/>
    </location>
</feature>
<gene>
    <name evidence="10" type="primary">lssY</name>
    <name evidence="10" type="ORF">Llan_2010</name>
</gene>
<dbReference type="InterPro" id="IPR032816">
    <property type="entry name" value="VTT_dom"/>
</dbReference>
<evidence type="ECO:0000313" key="10">
    <source>
        <dbReference type="EMBL" id="KTD20081.1"/>
    </source>
</evidence>
<evidence type="ECO:0000256" key="3">
    <source>
        <dbReference type="ARBA" id="ARBA00022475"/>
    </source>
</evidence>
<feature type="transmembrane region" description="Helical" evidence="7">
    <location>
        <begin position="183"/>
        <end position="206"/>
    </location>
</feature>
<dbReference type="EMBL" id="LNYI01000046">
    <property type="protein sequence ID" value="KTD20081.1"/>
    <property type="molecule type" value="Genomic_DNA"/>
</dbReference>
<feature type="domain" description="VTT" evidence="8">
    <location>
        <begin position="42"/>
        <end position="165"/>
    </location>
</feature>
<feature type="domain" description="LssY-like C-terminal" evidence="9">
    <location>
        <begin position="504"/>
        <end position="629"/>
    </location>
</feature>
<feature type="transmembrane region" description="Helical" evidence="7">
    <location>
        <begin position="400"/>
        <end position="418"/>
    </location>
</feature>
<evidence type="ECO:0000256" key="5">
    <source>
        <dbReference type="ARBA" id="ARBA00022989"/>
    </source>
</evidence>
<organism evidence="10 11">
    <name type="scientific">Legionella lansingensis</name>
    <dbReference type="NCBI Taxonomy" id="45067"/>
    <lineage>
        <taxon>Bacteria</taxon>
        <taxon>Pseudomonadati</taxon>
        <taxon>Pseudomonadota</taxon>
        <taxon>Gammaproteobacteria</taxon>
        <taxon>Legionellales</taxon>
        <taxon>Legionellaceae</taxon>
        <taxon>Legionella</taxon>
    </lineage>
</organism>
<dbReference type="SUPFAM" id="SSF48317">
    <property type="entry name" value="Acid phosphatase/Vanadium-dependent haloperoxidase"/>
    <property type="match status" value="1"/>
</dbReference>
<comment type="similarity">
    <text evidence="2">Belongs to the DedA family.</text>
</comment>
<keyword evidence="3" id="KW-1003">Cell membrane</keyword>
<dbReference type="Pfam" id="PF14067">
    <property type="entry name" value="LssY_C"/>
    <property type="match status" value="1"/>
</dbReference>
<keyword evidence="4 7" id="KW-0812">Transmembrane</keyword>
<feature type="transmembrane region" description="Helical" evidence="7">
    <location>
        <begin position="371"/>
        <end position="394"/>
    </location>
</feature>
<evidence type="ECO:0000256" key="1">
    <source>
        <dbReference type="ARBA" id="ARBA00004651"/>
    </source>
</evidence>
<dbReference type="PATRIC" id="fig|45067.4.peg.2109"/>
<dbReference type="OrthoDB" id="9780918at2"/>
<comment type="caution">
    <text evidence="10">The sequence shown here is derived from an EMBL/GenBank/DDBJ whole genome shotgun (WGS) entry which is preliminary data.</text>
</comment>
<feature type="transmembrane region" description="Helical" evidence="7">
    <location>
        <begin position="425"/>
        <end position="442"/>
    </location>
</feature>
<dbReference type="AlphaFoldDB" id="A0A0W0VIZ1"/>
<dbReference type="eggNOG" id="COG0671">
    <property type="taxonomic scope" value="Bacteria"/>
</dbReference>
<evidence type="ECO:0000256" key="7">
    <source>
        <dbReference type="SAM" id="Phobius"/>
    </source>
</evidence>
<keyword evidence="6 7" id="KW-0472">Membrane</keyword>
<proteinExistence type="inferred from homology"/>
<comment type="subcellular location">
    <subcellularLocation>
        <location evidence="1">Cell membrane</location>
        <topology evidence="1">Multi-pass membrane protein</topology>
    </subcellularLocation>
</comment>
<dbReference type="InterPro" id="IPR032818">
    <property type="entry name" value="DedA-like"/>
</dbReference>
<keyword evidence="5 7" id="KW-1133">Transmembrane helix</keyword>
<feature type="transmembrane region" description="Helical" evidence="7">
    <location>
        <begin position="20"/>
        <end position="43"/>
    </location>
</feature>
<sequence>MHFFTDYIQPLTIWLYDHPHWALLITFLISLTESLAIIGSIVPGSVTMTAIGILAGSGVMRVDLTLLAATLGAIAGDSASYMLGYTFSDRLVNVWPFSRYPNWLMFGKEYFSRHGGKSVIIGRFVGPLRSIIPVIAGMMGMSQWRFFLANSLSAVGWAILYIFPGVLIGAASSELPRESASRLFLLVLLLLAAIWLLSVGLKWLFIHLNRLLRLGLHGLWSWSRNHPHLAGLFRSITPIDETNYYPTAAIVILFTLSTLLFCILTALVIQQGWIVEINQPIHLFLQSIRTKAFDAFFIVVSQITSGITIVALVLSVFFLAIYYRDWRSFNYWLSLCLSSTAILLLLHGLIDSPRPQGLWATQPGRSFPLIGLTYAAALFAAFMFFINTYCVTLLNRFVKIILAVGLFLAGFAPVYLGDNWFTDSLGAYLCGFSICLIHWLFYRRYNTKIVCSTYGPLKILVILVLASLVAVISGYRESVRAHQPYLAQYVLTDQLWWNQTRPLLPIYRTNRIGNRISIFNIQYAGSLTSFERALSDFGWQRLDDSLFTSLLTKISGQQSAEELPLMAQLYLNRKPVLIMVYEPNDGNPIQILRIWRSNYHLKNLRQPIWIGSVHPHKLLKPHERKEAVTNVASHPISLFYVSAALPEFLQRHTSLPVKVKLPIAVEPILLLVKESPIKEGR</sequence>
<dbReference type="InterPro" id="IPR036938">
    <property type="entry name" value="PAP2/HPO_sf"/>
</dbReference>
<dbReference type="STRING" id="45067.Llan_2010"/>
<dbReference type="InterPro" id="IPR025902">
    <property type="entry name" value="LssY-like-C_dom"/>
</dbReference>
<reference evidence="10 11" key="1">
    <citation type="submission" date="2015-11" db="EMBL/GenBank/DDBJ databases">
        <title>Genomic analysis of 38 Legionella species identifies large and diverse effector repertoires.</title>
        <authorList>
            <person name="Burstein D."/>
            <person name="Amaro F."/>
            <person name="Zusman T."/>
            <person name="Lifshitz Z."/>
            <person name="Cohen O."/>
            <person name="Gilbert J.A."/>
            <person name="Pupko T."/>
            <person name="Shuman H.A."/>
            <person name="Segal G."/>
        </authorList>
    </citation>
    <scope>NUCLEOTIDE SEQUENCE [LARGE SCALE GENOMIC DNA]</scope>
    <source>
        <strain evidence="10 11">ATCC 49751</strain>
    </source>
</reference>
<keyword evidence="11" id="KW-1185">Reference proteome</keyword>
<evidence type="ECO:0000313" key="11">
    <source>
        <dbReference type="Proteomes" id="UP000054869"/>
    </source>
</evidence>
<evidence type="ECO:0000256" key="6">
    <source>
        <dbReference type="ARBA" id="ARBA00023136"/>
    </source>
</evidence>
<dbReference type="PANTHER" id="PTHR30353">
    <property type="entry name" value="INNER MEMBRANE PROTEIN DEDA-RELATED"/>
    <property type="match status" value="1"/>
</dbReference>
<dbReference type="PANTHER" id="PTHR30353:SF15">
    <property type="entry name" value="INNER MEMBRANE PROTEIN YABI"/>
    <property type="match status" value="1"/>
</dbReference>
<evidence type="ECO:0000256" key="2">
    <source>
        <dbReference type="ARBA" id="ARBA00010792"/>
    </source>
</evidence>
<feature type="transmembrane region" description="Helical" evidence="7">
    <location>
        <begin position="329"/>
        <end position="350"/>
    </location>
</feature>
<dbReference type="eggNOG" id="COG0586">
    <property type="taxonomic scope" value="Bacteria"/>
</dbReference>